<dbReference type="AlphaFoldDB" id="A0A2P2N2E9"/>
<protein>
    <submittedName>
        <fullName evidence="1">Uncharacterized protein</fullName>
    </submittedName>
</protein>
<accession>A0A2P2N2E9</accession>
<sequence>MKKRQTARCLSAFKQNRMLSSPLFSEGKMFRLINAFAG</sequence>
<evidence type="ECO:0000313" key="1">
    <source>
        <dbReference type="EMBL" id="MBX36659.1"/>
    </source>
</evidence>
<organism evidence="1">
    <name type="scientific">Rhizophora mucronata</name>
    <name type="common">Asiatic mangrove</name>
    <dbReference type="NCBI Taxonomy" id="61149"/>
    <lineage>
        <taxon>Eukaryota</taxon>
        <taxon>Viridiplantae</taxon>
        <taxon>Streptophyta</taxon>
        <taxon>Embryophyta</taxon>
        <taxon>Tracheophyta</taxon>
        <taxon>Spermatophyta</taxon>
        <taxon>Magnoliopsida</taxon>
        <taxon>eudicotyledons</taxon>
        <taxon>Gunneridae</taxon>
        <taxon>Pentapetalae</taxon>
        <taxon>rosids</taxon>
        <taxon>fabids</taxon>
        <taxon>Malpighiales</taxon>
        <taxon>Rhizophoraceae</taxon>
        <taxon>Rhizophora</taxon>
    </lineage>
</organism>
<name>A0A2P2N2E9_RHIMU</name>
<dbReference type="EMBL" id="GGEC01056175">
    <property type="protein sequence ID" value="MBX36659.1"/>
    <property type="molecule type" value="Transcribed_RNA"/>
</dbReference>
<reference evidence="1" key="1">
    <citation type="submission" date="2018-02" db="EMBL/GenBank/DDBJ databases">
        <title>Rhizophora mucronata_Transcriptome.</title>
        <authorList>
            <person name="Meera S.P."/>
            <person name="Sreeshan A."/>
            <person name="Augustine A."/>
        </authorList>
    </citation>
    <scope>NUCLEOTIDE SEQUENCE</scope>
    <source>
        <tissue evidence="1">Leaf</tissue>
    </source>
</reference>
<proteinExistence type="predicted"/>